<keyword evidence="2" id="KW-0732">Signal</keyword>
<dbReference type="GO" id="GO:0008800">
    <property type="term" value="F:beta-lactamase activity"/>
    <property type="evidence" value="ECO:0007669"/>
    <property type="project" value="InterPro"/>
</dbReference>
<organism evidence="4 5">
    <name type="scientific">Marvinbryantia formatexigens DSM 14469</name>
    <dbReference type="NCBI Taxonomy" id="478749"/>
    <lineage>
        <taxon>Bacteria</taxon>
        <taxon>Bacillati</taxon>
        <taxon>Bacillota</taxon>
        <taxon>Clostridia</taxon>
        <taxon>Lachnospirales</taxon>
        <taxon>Lachnospiraceae</taxon>
        <taxon>Marvinbryantia</taxon>
    </lineage>
</organism>
<accession>C6L8W7</accession>
<evidence type="ECO:0000313" key="5">
    <source>
        <dbReference type="Proteomes" id="UP000005561"/>
    </source>
</evidence>
<dbReference type="Pfam" id="PF13354">
    <property type="entry name" value="Beta-lactamase2"/>
    <property type="match status" value="2"/>
</dbReference>
<gene>
    <name evidence="4" type="ORF">BRYFOR_05056</name>
</gene>
<feature type="compositionally biased region" description="Low complexity" evidence="1">
    <location>
        <begin position="53"/>
        <end position="69"/>
    </location>
</feature>
<dbReference type="SUPFAM" id="SSF56601">
    <property type="entry name" value="beta-lactamase/transpeptidase-like"/>
    <property type="match status" value="1"/>
</dbReference>
<dbReference type="AlphaFoldDB" id="C6L8W7"/>
<dbReference type="GO" id="GO:0030655">
    <property type="term" value="P:beta-lactam antibiotic catabolic process"/>
    <property type="evidence" value="ECO:0007669"/>
    <property type="project" value="InterPro"/>
</dbReference>
<evidence type="ECO:0000313" key="4">
    <source>
        <dbReference type="EMBL" id="EET62706.1"/>
    </source>
</evidence>
<proteinExistence type="predicted"/>
<dbReference type="InterPro" id="IPR000871">
    <property type="entry name" value="Beta-lactam_class-A"/>
</dbReference>
<feature type="chain" id="PRO_5002966058" description="Beta-lactamase class A catalytic domain-containing protein" evidence="2">
    <location>
        <begin position="30"/>
        <end position="477"/>
    </location>
</feature>
<reference evidence="4" key="1">
    <citation type="submission" date="2009-07" db="EMBL/GenBank/DDBJ databases">
        <authorList>
            <person name="Weinstock G."/>
            <person name="Sodergren E."/>
            <person name="Clifton S."/>
            <person name="Fulton L."/>
            <person name="Fulton B."/>
            <person name="Courtney L."/>
            <person name="Fronick C."/>
            <person name="Harrison M."/>
            <person name="Strong C."/>
            <person name="Farmer C."/>
            <person name="Delahaunty K."/>
            <person name="Markovic C."/>
            <person name="Hall O."/>
            <person name="Minx P."/>
            <person name="Tomlinson C."/>
            <person name="Mitreva M."/>
            <person name="Nelson J."/>
            <person name="Hou S."/>
            <person name="Wollam A."/>
            <person name="Pepin K.H."/>
            <person name="Johnson M."/>
            <person name="Bhonagiri V."/>
            <person name="Nash W.E."/>
            <person name="Warren W."/>
            <person name="Chinwalla A."/>
            <person name="Mardis E.R."/>
            <person name="Wilson R.K."/>
        </authorList>
    </citation>
    <scope>NUCLEOTIDE SEQUENCE [LARGE SCALE GENOMIC DNA]</scope>
    <source>
        <strain evidence="4">DSM 14469</strain>
    </source>
</reference>
<dbReference type="EMBL" id="ACCL02000001">
    <property type="protein sequence ID" value="EET62706.1"/>
    <property type="molecule type" value="Genomic_DNA"/>
</dbReference>
<evidence type="ECO:0000256" key="1">
    <source>
        <dbReference type="SAM" id="MobiDB-lite"/>
    </source>
</evidence>
<feature type="signal peptide" evidence="2">
    <location>
        <begin position="1"/>
        <end position="29"/>
    </location>
</feature>
<protein>
    <recommendedName>
        <fullName evidence="3">Beta-lactamase class A catalytic domain-containing protein</fullName>
    </recommendedName>
</protein>
<keyword evidence="5" id="KW-1185">Reference proteome</keyword>
<dbReference type="Gene3D" id="3.40.710.10">
    <property type="entry name" value="DD-peptidase/beta-lactamase superfamily"/>
    <property type="match status" value="1"/>
</dbReference>
<dbReference type="Proteomes" id="UP000005561">
    <property type="component" value="Unassembled WGS sequence"/>
</dbReference>
<dbReference type="InterPro" id="IPR045155">
    <property type="entry name" value="Beta-lactam_cat"/>
</dbReference>
<comment type="caution">
    <text evidence="4">The sequence shown here is derived from an EMBL/GenBank/DDBJ whole genome shotgun (WGS) entry which is preliminary data.</text>
</comment>
<dbReference type="RefSeq" id="WP_006859858.1">
    <property type="nucleotide sequence ID" value="NZ_ACCL02000001.1"/>
</dbReference>
<evidence type="ECO:0000259" key="3">
    <source>
        <dbReference type="Pfam" id="PF13354"/>
    </source>
</evidence>
<name>C6L8W7_9FIRM</name>
<dbReference type="STRING" id="168384.SAMN05660368_01687"/>
<feature type="domain" description="Beta-lactamase class A catalytic" evidence="3">
    <location>
        <begin position="199"/>
        <end position="343"/>
    </location>
</feature>
<dbReference type="OrthoDB" id="1968666at2"/>
<dbReference type="PANTHER" id="PTHR35333:SF3">
    <property type="entry name" value="BETA-LACTAMASE-TYPE TRANSPEPTIDASE FOLD CONTAINING PROTEIN"/>
    <property type="match status" value="1"/>
</dbReference>
<feature type="region of interest" description="Disordered" evidence="1">
    <location>
        <begin position="49"/>
        <end position="72"/>
    </location>
</feature>
<feature type="domain" description="Beta-lactamase class A catalytic" evidence="3">
    <location>
        <begin position="147"/>
        <end position="195"/>
    </location>
</feature>
<sequence>MFLRNLPKLYGCALSALIFAAGPLQSVFAIESAAEGLTDTVLSEWPDLRSRTSADASGSAEEDSGSSADTPARLLTREDLLEAFGNLPPLLYTGSFFLNSMNNIPNYMPNSGYELHSVNGNLIMRRSWTSLEEEITEMLSSYQGDWSVYLKDLSSGRTMEINEHSMESASLIKLYIAGAIYEQIALGNLQETDTILSSLDAMITVSDNESSNVLVRQLCDESGDFQTGLAKVNDFIARYGFSSTQQVNGIADPSLWVSDGRVNMTSPADCGRLLEMIYNGELVSHFYSFRFETLLNRQQVNYKIPDGLPEGVHISHKTGEVDDTENDAAIIYTPYGDYIFCIMSTDLTDTDAAVEHIHEVTRLIYNYFCGNALYPDEYVLVEAEPESDRYVLVDAAQENVPYVLVEPAQESDPYVLVEPTQENASYVLTETDSSAEPSENGLLVPYAVHNASGEVEWSVAVDLTDDGWAEVSVETEE</sequence>
<evidence type="ECO:0000256" key="2">
    <source>
        <dbReference type="SAM" id="SignalP"/>
    </source>
</evidence>
<dbReference type="eggNOG" id="COG2367">
    <property type="taxonomic scope" value="Bacteria"/>
</dbReference>
<dbReference type="PANTHER" id="PTHR35333">
    <property type="entry name" value="BETA-LACTAMASE"/>
    <property type="match status" value="1"/>
</dbReference>
<dbReference type="GO" id="GO:0046677">
    <property type="term" value="P:response to antibiotic"/>
    <property type="evidence" value="ECO:0007669"/>
    <property type="project" value="InterPro"/>
</dbReference>
<dbReference type="InterPro" id="IPR012338">
    <property type="entry name" value="Beta-lactam/transpept-like"/>
</dbReference>